<dbReference type="GO" id="GO:0006412">
    <property type="term" value="P:translation"/>
    <property type="evidence" value="ECO:0007669"/>
    <property type="project" value="InterPro"/>
</dbReference>
<feature type="region of interest" description="Disordered" evidence="2">
    <location>
        <begin position="127"/>
        <end position="152"/>
    </location>
</feature>
<feature type="compositionally biased region" description="Basic residues" evidence="2">
    <location>
        <begin position="131"/>
        <end position="140"/>
    </location>
</feature>
<reference evidence="3 4" key="1">
    <citation type="journal article" date="2018" name="Plant J.">
        <title>Genome sequences of Chlorella sorokiniana UTEX 1602 and Micractinium conductrix SAG 241.80: implications to maltose excretion by a green alga.</title>
        <authorList>
            <person name="Arriola M.B."/>
            <person name="Velmurugan N."/>
            <person name="Zhang Y."/>
            <person name="Plunkett M.H."/>
            <person name="Hondzo H."/>
            <person name="Barney B.M."/>
        </authorList>
    </citation>
    <scope>NUCLEOTIDE SEQUENCE [LARGE SCALE GENOMIC DNA]</scope>
    <source>
        <strain evidence="3 4">SAG 241.80</strain>
    </source>
</reference>
<dbReference type="InterPro" id="IPR020814">
    <property type="entry name" value="Ribosomal_S6_plastid/chlpt"/>
</dbReference>
<evidence type="ECO:0000256" key="2">
    <source>
        <dbReference type="SAM" id="MobiDB-lite"/>
    </source>
</evidence>
<dbReference type="GO" id="GO:0003735">
    <property type="term" value="F:structural constituent of ribosome"/>
    <property type="evidence" value="ECO:0007669"/>
    <property type="project" value="InterPro"/>
</dbReference>
<keyword evidence="4" id="KW-1185">Reference proteome</keyword>
<protein>
    <submittedName>
        <fullName evidence="3">Plastid ribosomal S6</fullName>
    </submittedName>
</protein>
<organism evidence="3 4">
    <name type="scientific">Micractinium conductrix</name>
    <dbReference type="NCBI Taxonomy" id="554055"/>
    <lineage>
        <taxon>Eukaryota</taxon>
        <taxon>Viridiplantae</taxon>
        <taxon>Chlorophyta</taxon>
        <taxon>core chlorophytes</taxon>
        <taxon>Trebouxiophyceae</taxon>
        <taxon>Chlorellales</taxon>
        <taxon>Chlorellaceae</taxon>
        <taxon>Chlorella clade</taxon>
        <taxon>Micractinium</taxon>
    </lineage>
</organism>
<evidence type="ECO:0000313" key="3">
    <source>
        <dbReference type="EMBL" id="PSC69962.1"/>
    </source>
</evidence>
<accession>A0A2P6V7A0</accession>
<dbReference type="PANTHER" id="PTHR21011:SF16">
    <property type="entry name" value="SMALL RIBOSOMAL SUBUNIT PROTEIN BS6C ALPHA"/>
    <property type="match status" value="1"/>
</dbReference>
<dbReference type="GO" id="GO:0070181">
    <property type="term" value="F:small ribosomal subunit rRNA binding"/>
    <property type="evidence" value="ECO:0007669"/>
    <property type="project" value="TreeGrafter"/>
</dbReference>
<comment type="similarity">
    <text evidence="1">Belongs to the bacterial ribosomal protein bS6 family.</text>
</comment>
<dbReference type="PANTHER" id="PTHR21011">
    <property type="entry name" value="MITOCHONDRIAL 28S RIBOSOMAL PROTEIN S6"/>
    <property type="match status" value="1"/>
</dbReference>
<dbReference type="OrthoDB" id="2139710at2759"/>
<name>A0A2P6V7A0_9CHLO</name>
<dbReference type="InterPro" id="IPR035980">
    <property type="entry name" value="Ribosomal_bS6_sf"/>
</dbReference>
<dbReference type="GO" id="GO:0005840">
    <property type="term" value="C:ribosome"/>
    <property type="evidence" value="ECO:0007669"/>
    <property type="project" value="InterPro"/>
</dbReference>
<dbReference type="NCBIfam" id="TIGR00166">
    <property type="entry name" value="S6"/>
    <property type="match status" value="1"/>
</dbReference>
<dbReference type="InterPro" id="IPR014717">
    <property type="entry name" value="Transl_elong_EF1B/ribsomal_bS6"/>
</dbReference>
<dbReference type="Pfam" id="PF01250">
    <property type="entry name" value="Ribosomal_S6"/>
    <property type="match status" value="1"/>
</dbReference>
<dbReference type="HAMAP" id="MF_00360">
    <property type="entry name" value="Ribosomal_bS6"/>
    <property type="match status" value="1"/>
</dbReference>
<evidence type="ECO:0000313" key="4">
    <source>
        <dbReference type="Proteomes" id="UP000239649"/>
    </source>
</evidence>
<sequence>MAAVDTSAAPGATPPLAAPAVAPLVGELEATAASYLEPEAFFVSWQGVLTLAFRGFTAPLVDLKQRIYAAHPSLPAENPGSKWPKSSLGCLREGQRLTPEQLAALTAVCHEESAAFAALRTAAAAAAQQQQHRHHHHHHQAPGGGAAAGSEAEAGATAGVRLAVDCAAVVLFECRSLERSISYHHVAFKGGLDGAPPAAEDLARVAAIVAEQDAPGYWFAASRDGNRERHYRAPHLGATLMHPLLPQCWGGGAGGAAAADLSRAGWRAGGQQQRADRQALLAAIAHFRARVDAALPGIAFAAALVEQQQTMSAVAQLSLAPACAAQRQCASQRSGSVLAAPRLAAARAFAPASSSKAAARSSSLLVKAAAAEAAAATEQRTYETMLVLRPTMADEERDQELAKFQAFLQKEGATGLSDLVRGRQRLAYPIKRFTEGIYVLYSYKAAPSAGQAVQKFLSTPTASGVSNILRHMTFAQ</sequence>
<dbReference type="Proteomes" id="UP000239649">
    <property type="component" value="Unassembled WGS sequence"/>
</dbReference>
<proteinExistence type="inferred from homology"/>
<dbReference type="InterPro" id="IPR000529">
    <property type="entry name" value="Ribosomal_bS6"/>
</dbReference>
<dbReference type="Gene3D" id="3.30.70.60">
    <property type="match status" value="1"/>
</dbReference>
<dbReference type="EMBL" id="LHPF02000023">
    <property type="protein sequence ID" value="PSC69962.1"/>
    <property type="molecule type" value="Genomic_DNA"/>
</dbReference>
<evidence type="ECO:0000256" key="1">
    <source>
        <dbReference type="ARBA" id="ARBA00009512"/>
    </source>
</evidence>
<dbReference type="SUPFAM" id="SSF54995">
    <property type="entry name" value="Ribosomal protein S6"/>
    <property type="match status" value="1"/>
</dbReference>
<comment type="caution">
    <text evidence="3">The sequence shown here is derived from an EMBL/GenBank/DDBJ whole genome shotgun (WGS) entry which is preliminary data.</text>
</comment>
<dbReference type="AlphaFoldDB" id="A0A2P6V7A0"/>
<gene>
    <name evidence="3" type="ORF">C2E20_6591</name>
</gene>